<gene>
    <name evidence="1" type="ORF">A3C58_03730</name>
</gene>
<dbReference type="InterPro" id="IPR016024">
    <property type="entry name" value="ARM-type_fold"/>
</dbReference>
<dbReference type="PANTHER" id="PTHR41291:SF1">
    <property type="entry name" value="DNA ALKYLATION REPAIR PROTEIN"/>
    <property type="match status" value="1"/>
</dbReference>
<evidence type="ECO:0000313" key="2">
    <source>
        <dbReference type="Proteomes" id="UP000178380"/>
    </source>
</evidence>
<comment type="caution">
    <text evidence="1">The sequence shown here is derived from an EMBL/GenBank/DDBJ whole genome shotgun (WGS) entry which is preliminary data.</text>
</comment>
<dbReference type="Proteomes" id="UP000178380">
    <property type="component" value="Unassembled WGS sequence"/>
</dbReference>
<dbReference type="Gene3D" id="1.25.10.90">
    <property type="match status" value="1"/>
</dbReference>
<dbReference type="CDD" id="cd06561">
    <property type="entry name" value="AlkD_like"/>
    <property type="match status" value="1"/>
</dbReference>
<name>A0A1G2HXW1_9BACT</name>
<sequence>MQYEEVLEKLEFLKNKKFAKGMSRFGIKPKTKVYGIPVPKLRKIAKSIGKNHSLALKLWEAKIHEARLLAGFIDEPEKITKKQFEKWILDFDSWDICDQVCGNLFDKTKFVYKKIFALAKRKKEFVKRTAFTLMACLAVHNKEMIDKDFLAFFPLIKKESVDERNFIKKAVNWALRQIGKKNKNLHKKVIILAKEIYNINSKSAKWIANNAIRELESNKIKNKIYGFKR</sequence>
<dbReference type="STRING" id="1802205.A3C58_03730"/>
<proteinExistence type="predicted"/>
<accession>A0A1G2HXW1</accession>
<dbReference type="AlphaFoldDB" id="A0A1G2HXW1"/>
<evidence type="ECO:0000313" key="1">
    <source>
        <dbReference type="EMBL" id="OGZ67372.1"/>
    </source>
</evidence>
<organism evidence="1 2">
    <name type="scientific">Candidatus Staskawiczbacteria bacterium RIFCSPHIGHO2_02_FULL_34_10</name>
    <dbReference type="NCBI Taxonomy" id="1802205"/>
    <lineage>
        <taxon>Bacteria</taxon>
        <taxon>Candidatus Staskawicziibacteriota</taxon>
    </lineage>
</organism>
<protein>
    <submittedName>
        <fullName evidence="1">DNA alkylation repair protein</fullName>
    </submittedName>
</protein>
<dbReference type="Pfam" id="PF08713">
    <property type="entry name" value="DNA_alkylation"/>
    <property type="match status" value="1"/>
</dbReference>
<dbReference type="PANTHER" id="PTHR41291">
    <property type="entry name" value="DNA ALKYLATION REPAIR PROTEIN"/>
    <property type="match status" value="1"/>
</dbReference>
<dbReference type="SUPFAM" id="SSF48371">
    <property type="entry name" value="ARM repeat"/>
    <property type="match status" value="1"/>
</dbReference>
<dbReference type="EMBL" id="MHOR01000010">
    <property type="protein sequence ID" value="OGZ67372.1"/>
    <property type="molecule type" value="Genomic_DNA"/>
</dbReference>
<dbReference type="InterPro" id="IPR014825">
    <property type="entry name" value="DNA_alkylation"/>
</dbReference>
<reference evidence="1 2" key="1">
    <citation type="journal article" date="2016" name="Nat. Commun.">
        <title>Thousands of microbial genomes shed light on interconnected biogeochemical processes in an aquifer system.</title>
        <authorList>
            <person name="Anantharaman K."/>
            <person name="Brown C.T."/>
            <person name="Hug L.A."/>
            <person name="Sharon I."/>
            <person name="Castelle C.J."/>
            <person name="Probst A.J."/>
            <person name="Thomas B.C."/>
            <person name="Singh A."/>
            <person name="Wilkins M.J."/>
            <person name="Karaoz U."/>
            <person name="Brodie E.L."/>
            <person name="Williams K.H."/>
            <person name="Hubbard S.S."/>
            <person name="Banfield J.F."/>
        </authorList>
    </citation>
    <scope>NUCLEOTIDE SEQUENCE [LARGE SCALE GENOMIC DNA]</scope>
</reference>